<dbReference type="Gene3D" id="1.20.120.520">
    <property type="entry name" value="nmb1532 protein domain like"/>
    <property type="match status" value="1"/>
</dbReference>
<comment type="caution">
    <text evidence="2">The sequence shown here is derived from an EMBL/GenBank/DDBJ whole genome shotgun (WGS) entry which is preliminary data.</text>
</comment>
<keyword evidence="3" id="KW-1185">Reference proteome</keyword>
<dbReference type="CDD" id="cd12108">
    <property type="entry name" value="Hr-like"/>
    <property type="match status" value="1"/>
</dbReference>
<reference evidence="3" key="1">
    <citation type="journal article" date="2019" name="Int. J. Syst. Evol. Microbiol.">
        <title>The Global Catalogue of Microorganisms (GCM) 10K type strain sequencing project: providing services to taxonomists for standard genome sequencing and annotation.</title>
        <authorList>
            <consortium name="The Broad Institute Genomics Platform"/>
            <consortium name="The Broad Institute Genome Sequencing Center for Infectious Disease"/>
            <person name="Wu L."/>
            <person name="Ma J."/>
        </authorList>
    </citation>
    <scope>NUCLEOTIDE SEQUENCE [LARGE SCALE GENOMIC DNA]</scope>
    <source>
        <strain evidence="3">JCM 17906</strain>
    </source>
</reference>
<dbReference type="Pfam" id="PF01814">
    <property type="entry name" value="Hemerythrin"/>
    <property type="match status" value="1"/>
</dbReference>
<evidence type="ECO:0000313" key="3">
    <source>
        <dbReference type="Proteomes" id="UP001501598"/>
    </source>
</evidence>
<protein>
    <recommendedName>
        <fullName evidence="1">Hemerythrin-like domain-containing protein</fullName>
    </recommendedName>
</protein>
<dbReference type="EMBL" id="BAABGT010000123">
    <property type="protein sequence ID" value="GAA4560679.1"/>
    <property type="molecule type" value="Genomic_DNA"/>
</dbReference>
<evidence type="ECO:0000313" key="2">
    <source>
        <dbReference type="EMBL" id="GAA4560679.1"/>
    </source>
</evidence>
<dbReference type="RefSeq" id="WP_345428699.1">
    <property type="nucleotide sequence ID" value="NZ_BAABGT010000123.1"/>
</dbReference>
<sequence length="218" mass="23686">MTCPTSTPNLMGLRGLHRTMQADLHRLTALVERLADLRAGIGTKRAKALEAWVRGLCAEIHHHHAAEDRVVWPVVSRYADDGLADVEHTELGPLLDEVREAAALVVAGPSAELPAQAGALAGRLARLRDALDRHVETVEGRLFPLVERCVPADEWAAVVKGLQRMPGGPSAAFRVPRIVDLATPEEWEAMRAHAGPALPLLAVLLGPAHRRRERLVFG</sequence>
<organism evidence="2 3">
    <name type="scientific">Pseudonocardia xishanensis</name>
    <dbReference type="NCBI Taxonomy" id="630995"/>
    <lineage>
        <taxon>Bacteria</taxon>
        <taxon>Bacillati</taxon>
        <taxon>Actinomycetota</taxon>
        <taxon>Actinomycetes</taxon>
        <taxon>Pseudonocardiales</taxon>
        <taxon>Pseudonocardiaceae</taxon>
        <taxon>Pseudonocardia</taxon>
    </lineage>
</organism>
<proteinExistence type="predicted"/>
<feature type="domain" description="Hemerythrin-like" evidence="1">
    <location>
        <begin position="14"/>
        <end position="146"/>
    </location>
</feature>
<name>A0ABP8S4Y5_9PSEU</name>
<accession>A0ABP8S4Y5</accession>
<dbReference type="InterPro" id="IPR012312">
    <property type="entry name" value="Hemerythrin-like"/>
</dbReference>
<evidence type="ECO:0000259" key="1">
    <source>
        <dbReference type="Pfam" id="PF01814"/>
    </source>
</evidence>
<gene>
    <name evidence="2" type="ORF">GCM10023175_71170</name>
</gene>
<dbReference type="Proteomes" id="UP001501598">
    <property type="component" value="Unassembled WGS sequence"/>
</dbReference>